<dbReference type="AlphaFoldDB" id="A0A285V051"/>
<dbReference type="EMBL" id="OBQD01000029">
    <property type="protein sequence ID" value="SOC47413.1"/>
    <property type="molecule type" value="Genomic_DNA"/>
</dbReference>
<proteinExistence type="predicted"/>
<accession>A0A285V051</accession>
<protein>
    <submittedName>
        <fullName evidence="1">Uncharacterized protein</fullName>
    </submittedName>
</protein>
<evidence type="ECO:0000313" key="2">
    <source>
        <dbReference type="Proteomes" id="UP000219167"/>
    </source>
</evidence>
<reference evidence="1 2" key="1">
    <citation type="submission" date="2017-08" db="EMBL/GenBank/DDBJ databases">
        <authorList>
            <person name="de Groot N.N."/>
        </authorList>
    </citation>
    <scope>NUCLEOTIDE SEQUENCE [LARGE SCALE GENOMIC DNA]</scope>
    <source>
        <strain evidence="1 2">JC85</strain>
    </source>
</reference>
<organism evidence="1 2">
    <name type="scientific">Rhizobium subbaraonis</name>
    <dbReference type="NCBI Taxonomy" id="908946"/>
    <lineage>
        <taxon>Bacteria</taxon>
        <taxon>Pseudomonadati</taxon>
        <taxon>Pseudomonadota</taxon>
        <taxon>Alphaproteobacteria</taxon>
        <taxon>Hyphomicrobiales</taxon>
        <taxon>Rhizobiaceae</taxon>
        <taxon>Rhizobium/Agrobacterium group</taxon>
        <taxon>Rhizobium</taxon>
    </lineage>
</organism>
<dbReference type="Proteomes" id="UP000219167">
    <property type="component" value="Unassembled WGS sequence"/>
</dbReference>
<name>A0A285V051_9HYPH</name>
<gene>
    <name evidence="1" type="ORF">SAMN05892877_12939</name>
</gene>
<sequence length="45" mass="5109">MRIFRSIVETLVGPVLDSRHNVTLGRAIRTEFVGDDPLGRHACFR</sequence>
<evidence type="ECO:0000313" key="1">
    <source>
        <dbReference type="EMBL" id="SOC47413.1"/>
    </source>
</evidence>
<keyword evidence="2" id="KW-1185">Reference proteome</keyword>